<gene>
    <name evidence="4" type="ORF">NKR23_g2210</name>
</gene>
<proteinExistence type="predicted"/>
<dbReference type="AlphaFoldDB" id="A0AA38S2C6"/>
<dbReference type="InterPro" id="IPR015943">
    <property type="entry name" value="WD40/YVTN_repeat-like_dom_sf"/>
</dbReference>
<dbReference type="PANTHER" id="PTHR10971">
    <property type="entry name" value="MRNA EXPORT FACTOR AND BUB3"/>
    <property type="match status" value="1"/>
</dbReference>
<keyword evidence="2" id="KW-0677">Repeat</keyword>
<name>A0AA38S2C6_9PEZI</name>
<organism evidence="4 5">
    <name type="scientific">Pleurostoma richardsiae</name>
    <dbReference type="NCBI Taxonomy" id="41990"/>
    <lineage>
        <taxon>Eukaryota</taxon>
        <taxon>Fungi</taxon>
        <taxon>Dikarya</taxon>
        <taxon>Ascomycota</taxon>
        <taxon>Pezizomycotina</taxon>
        <taxon>Sordariomycetes</taxon>
        <taxon>Sordariomycetidae</taxon>
        <taxon>Calosphaeriales</taxon>
        <taxon>Pleurostomataceae</taxon>
        <taxon>Pleurostoma</taxon>
    </lineage>
</organism>
<feature type="repeat" description="WD" evidence="3">
    <location>
        <begin position="101"/>
        <end position="137"/>
    </location>
</feature>
<dbReference type="SUPFAM" id="SSF50978">
    <property type="entry name" value="WD40 repeat-like"/>
    <property type="match status" value="1"/>
</dbReference>
<dbReference type="PRINTS" id="PR00320">
    <property type="entry name" value="GPROTEINBRPT"/>
</dbReference>
<evidence type="ECO:0000256" key="1">
    <source>
        <dbReference type="ARBA" id="ARBA00022574"/>
    </source>
</evidence>
<sequence length="344" mass="36446">MFGQADKALPADATDTISCVRWSPVGQHLAAGSWDGKVRIYDVKADGSARGVAMLSSNAPVFSCDWSKDGSIIAGAGADKSLHLLDAASGATTTIASAHDAPVHSVRFVSIPSSPGSPILATGSWDRTVRYWDLRAGGGTPVATLRCAERVYSMDSAADLLVVATAGRVIHLVNLASPGAFASTRQSPLKFQTTCVATFPDGKGWATGSIEGRCGITSVAEDTSSIAKEVNFTFRCHRDTPDARKVVKVWAVNAVSWHPGHATTFSTGGADGTFHFWDRVAHQRLRAFPSAGGAVTATDFSRDGRLFAYAVGYDWSMGCAGNRVDYPTKLMLHPVADEEVKPRK</sequence>
<protein>
    <submittedName>
        <fullName evidence="4">WD repeat domain-containing protein</fullName>
    </submittedName>
</protein>
<evidence type="ECO:0000256" key="3">
    <source>
        <dbReference type="PROSITE-ProRule" id="PRU00221"/>
    </source>
</evidence>
<dbReference type="SMART" id="SM00320">
    <property type="entry name" value="WD40"/>
    <property type="match status" value="5"/>
</dbReference>
<evidence type="ECO:0000313" key="4">
    <source>
        <dbReference type="EMBL" id="KAJ9154995.1"/>
    </source>
</evidence>
<evidence type="ECO:0000256" key="2">
    <source>
        <dbReference type="ARBA" id="ARBA00022737"/>
    </source>
</evidence>
<evidence type="ECO:0000313" key="5">
    <source>
        <dbReference type="Proteomes" id="UP001174694"/>
    </source>
</evidence>
<dbReference type="EMBL" id="JANBVO010000004">
    <property type="protein sequence ID" value="KAJ9154995.1"/>
    <property type="molecule type" value="Genomic_DNA"/>
</dbReference>
<keyword evidence="5" id="KW-1185">Reference proteome</keyword>
<dbReference type="InterPro" id="IPR001680">
    <property type="entry name" value="WD40_rpt"/>
</dbReference>
<dbReference type="Pfam" id="PF00400">
    <property type="entry name" value="WD40"/>
    <property type="match status" value="4"/>
</dbReference>
<keyword evidence="1 3" id="KW-0853">WD repeat</keyword>
<dbReference type="PROSITE" id="PS50082">
    <property type="entry name" value="WD_REPEATS_2"/>
    <property type="match status" value="2"/>
</dbReference>
<comment type="caution">
    <text evidence="4">The sequence shown here is derived from an EMBL/GenBank/DDBJ whole genome shotgun (WGS) entry which is preliminary data.</text>
</comment>
<dbReference type="Gene3D" id="2.130.10.10">
    <property type="entry name" value="YVTN repeat-like/Quinoprotein amine dehydrogenase"/>
    <property type="match status" value="1"/>
</dbReference>
<accession>A0AA38S2C6</accession>
<dbReference type="Proteomes" id="UP001174694">
    <property type="component" value="Unassembled WGS sequence"/>
</dbReference>
<reference evidence="4" key="1">
    <citation type="submission" date="2022-07" db="EMBL/GenBank/DDBJ databases">
        <title>Fungi with potential for degradation of polypropylene.</title>
        <authorList>
            <person name="Gostincar C."/>
        </authorList>
    </citation>
    <scope>NUCLEOTIDE SEQUENCE</scope>
    <source>
        <strain evidence="4">EXF-13308</strain>
    </source>
</reference>
<feature type="repeat" description="WD" evidence="3">
    <location>
        <begin position="10"/>
        <end position="44"/>
    </location>
</feature>
<dbReference type="InterPro" id="IPR020472">
    <property type="entry name" value="WD40_PAC1"/>
</dbReference>
<dbReference type="InterPro" id="IPR036322">
    <property type="entry name" value="WD40_repeat_dom_sf"/>
</dbReference>
<dbReference type="PROSITE" id="PS50294">
    <property type="entry name" value="WD_REPEATS_REGION"/>
    <property type="match status" value="1"/>
</dbReference>